<keyword evidence="4" id="KW-0963">Cytoplasm</keyword>
<dbReference type="GO" id="GO:0010427">
    <property type="term" value="F:abscisic acid binding"/>
    <property type="evidence" value="ECO:0007669"/>
    <property type="project" value="TreeGrafter"/>
</dbReference>
<evidence type="ECO:0000256" key="7">
    <source>
        <dbReference type="ARBA" id="ARBA00023242"/>
    </source>
</evidence>
<evidence type="ECO:0000256" key="4">
    <source>
        <dbReference type="ARBA" id="ARBA00022490"/>
    </source>
</evidence>
<dbReference type="CDD" id="cd07821">
    <property type="entry name" value="PYR_PYL_RCAR_like"/>
    <property type="match status" value="1"/>
</dbReference>
<evidence type="ECO:0000313" key="9">
    <source>
        <dbReference type="EMBL" id="KAH7387434.1"/>
    </source>
</evidence>
<dbReference type="GO" id="GO:0038023">
    <property type="term" value="F:signaling receptor activity"/>
    <property type="evidence" value="ECO:0007669"/>
    <property type="project" value="TreeGrafter"/>
</dbReference>
<comment type="caution">
    <text evidence="9">The sequence shown here is derived from an EMBL/GenBank/DDBJ whole genome shotgun (WGS) entry which is preliminary data.</text>
</comment>
<sequence>MAVHQQWRFPRGPGDLTVVRRDALDLNEFPNVAQLSSEERAHLRDVIFRYHTHVISETQCFSMIMQRIKAACPVVWSVVRQFDKPQAYKHFIRSCFMDGDGQVGSTREVRVVSGLPAASSTERLETLDDERHVLSFKVVGGQHRLQNYRSITTLHHAHDAGEDFTVVIESYVVDIPDGNTRDETKVFVDTIVRFNLQSLAKISEHLMAQQNASIWNNRRREEDTLPMP</sequence>
<protein>
    <submittedName>
        <fullName evidence="9">Uncharacterized protein</fullName>
    </submittedName>
</protein>
<dbReference type="GO" id="GO:0009738">
    <property type="term" value="P:abscisic acid-activated signaling pathway"/>
    <property type="evidence" value="ECO:0007669"/>
    <property type="project" value="UniProtKB-KW"/>
</dbReference>
<dbReference type="SUPFAM" id="SSF55961">
    <property type="entry name" value="Bet v1-like"/>
    <property type="match status" value="1"/>
</dbReference>
<dbReference type="EMBL" id="CM035421">
    <property type="protein sequence ID" value="KAH7387434.1"/>
    <property type="molecule type" value="Genomic_DNA"/>
</dbReference>
<accession>A0A8T2T1K2</accession>
<evidence type="ECO:0000313" key="10">
    <source>
        <dbReference type="Proteomes" id="UP000825935"/>
    </source>
</evidence>
<reference evidence="9" key="1">
    <citation type="submission" date="2021-08" db="EMBL/GenBank/DDBJ databases">
        <title>WGS assembly of Ceratopteris richardii.</title>
        <authorList>
            <person name="Marchant D.B."/>
            <person name="Chen G."/>
            <person name="Jenkins J."/>
            <person name="Shu S."/>
            <person name="Leebens-Mack J."/>
            <person name="Grimwood J."/>
            <person name="Schmutz J."/>
            <person name="Soltis P."/>
            <person name="Soltis D."/>
            <person name="Chen Z.-H."/>
        </authorList>
    </citation>
    <scope>NUCLEOTIDE SEQUENCE</scope>
    <source>
        <strain evidence="9">Whitten #5841</strain>
        <tissue evidence="9">Leaf</tissue>
    </source>
</reference>
<comment type="subcellular location">
    <subcellularLocation>
        <location evidence="2">Cytoplasm</location>
    </subcellularLocation>
    <subcellularLocation>
        <location evidence="1">Nucleus</location>
    </subcellularLocation>
</comment>
<dbReference type="InterPro" id="IPR023393">
    <property type="entry name" value="START-like_dom_sf"/>
</dbReference>
<name>A0A8T2T1K2_CERRI</name>
<keyword evidence="10" id="KW-1185">Reference proteome</keyword>
<evidence type="ECO:0000256" key="3">
    <source>
        <dbReference type="ARBA" id="ARBA00008594"/>
    </source>
</evidence>
<dbReference type="Gene3D" id="3.30.530.20">
    <property type="match status" value="1"/>
</dbReference>
<evidence type="ECO:0000256" key="2">
    <source>
        <dbReference type="ARBA" id="ARBA00004496"/>
    </source>
</evidence>
<organism evidence="9 10">
    <name type="scientific">Ceratopteris richardii</name>
    <name type="common">Triangle waterfern</name>
    <dbReference type="NCBI Taxonomy" id="49495"/>
    <lineage>
        <taxon>Eukaryota</taxon>
        <taxon>Viridiplantae</taxon>
        <taxon>Streptophyta</taxon>
        <taxon>Embryophyta</taxon>
        <taxon>Tracheophyta</taxon>
        <taxon>Polypodiopsida</taxon>
        <taxon>Polypodiidae</taxon>
        <taxon>Polypodiales</taxon>
        <taxon>Pteridineae</taxon>
        <taxon>Pteridaceae</taxon>
        <taxon>Parkerioideae</taxon>
        <taxon>Ceratopteris</taxon>
    </lineage>
</organism>
<dbReference type="InterPro" id="IPR019587">
    <property type="entry name" value="Polyketide_cyclase/dehydratase"/>
</dbReference>
<evidence type="ECO:0000256" key="5">
    <source>
        <dbReference type="ARBA" id="ARBA00022682"/>
    </source>
</evidence>
<keyword evidence="8" id="KW-0650">Protein phosphatase inhibitor</keyword>
<dbReference type="PANTHER" id="PTHR31213">
    <property type="entry name" value="OS08G0374000 PROTEIN-RELATED"/>
    <property type="match status" value="1"/>
</dbReference>
<dbReference type="InterPro" id="IPR050279">
    <property type="entry name" value="Plant_def-hormone_signal"/>
</dbReference>
<keyword evidence="6" id="KW-0675">Receptor</keyword>
<dbReference type="GO" id="GO:0005634">
    <property type="term" value="C:nucleus"/>
    <property type="evidence" value="ECO:0007669"/>
    <property type="project" value="UniProtKB-SubCell"/>
</dbReference>
<evidence type="ECO:0000256" key="8">
    <source>
        <dbReference type="ARBA" id="ARBA00023272"/>
    </source>
</evidence>
<dbReference type="OMA" id="AHVMSPN"/>
<evidence type="ECO:0000256" key="6">
    <source>
        <dbReference type="ARBA" id="ARBA00023170"/>
    </source>
</evidence>
<gene>
    <name evidence="9" type="ORF">KP509_16G023000</name>
</gene>
<keyword evidence="5" id="KW-0938">Abscisic acid signaling pathway</keyword>
<proteinExistence type="inferred from homology"/>
<dbReference type="OrthoDB" id="4436220at2759"/>
<dbReference type="GO" id="GO:0004864">
    <property type="term" value="F:protein phosphatase inhibitor activity"/>
    <property type="evidence" value="ECO:0007669"/>
    <property type="project" value="UniProtKB-KW"/>
</dbReference>
<evidence type="ECO:0000256" key="1">
    <source>
        <dbReference type="ARBA" id="ARBA00004123"/>
    </source>
</evidence>
<dbReference type="PANTHER" id="PTHR31213:SF138">
    <property type="entry name" value="ABSCISIC ACID RECEPTOR PYL6"/>
    <property type="match status" value="1"/>
</dbReference>
<dbReference type="AlphaFoldDB" id="A0A8T2T1K2"/>
<dbReference type="GO" id="GO:0005737">
    <property type="term" value="C:cytoplasm"/>
    <property type="evidence" value="ECO:0007669"/>
    <property type="project" value="UniProtKB-SubCell"/>
</dbReference>
<keyword evidence="7" id="KW-0539">Nucleus</keyword>
<comment type="similarity">
    <text evidence="3">Belongs to the PYR/PYL/RCAR abscisic acid intracellular receptor family.</text>
</comment>
<dbReference type="Pfam" id="PF10604">
    <property type="entry name" value="Polyketide_cyc2"/>
    <property type="match status" value="1"/>
</dbReference>
<dbReference type="Proteomes" id="UP000825935">
    <property type="component" value="Chromosome 16"/>
</dbReference>